<dbReference type="Gene3D" id="2.60.120.380">
    <property type="match status" value="1"/>
</dbReference>
<dbReference type="InterPro" id="IPR000209">
    <property type="entry name" value="Peptidase_S8/S53_dom"/>
</dbReference>
<name>V4GRF5_9EURY</name>
<dbReference type="GO" id="GO:0004252">
    <property type="term" value="F:serine-type endopeptidase activity"/>
    <property type="evidence" value="ECO:0007669"/>
    <property type="project" value="InterPro"/>
</dbReference>
<evidence type="ECO:0000259" key="5">
    <source>
        <dbReference type="Pfam" id="PF00082"/>
    </source>
</evidence>
<dbReference type="eggNOG" id="arCOG06823">
    <property type="taxonomic scope" value="Archaea"/>
</dbReference>
<comment type="caution">
    <text evidence="6">The sequence shown here is derived from an EMBL/GenBank/DDBJ whole genome shotgun (WGS) entry which is preliminary data.</text>
</comment>
<keyword evidence="7" id="KW-1185">Reference proteome</keyword>
<keyword evidence="1" id="KW-0645">Protease</keyword>
<reference evidence="6 7" key="1">
    <citation type="journal article" date="2013" name="Genome Announc.">
        <title>Draft Genome Sequence of 'Candidatus Halobonum tyrrellensis' Strain G22, Isolated from the Hypersaline Waters of Lake Tyrrell, Australia.</title>
        <authorList>
            <person name="Ugalde J.A."/>
            <person name="Narasingarao P."/>
            <person name="Kuo S."/>
            <person name="Podell S."/>
            <person name="Allen E.E."/>
        </authorList>
    </citation>
    <scope>NUCLEOTIDE SEQUENCE [LARGE SCALE GENOMIC DNA]</scope>
    <source>
        <strain evidence="6 7">G22</strain>
    </source>
</reference>
<evidence type="ECO:0000256" key="2">
    <source>
        <dbReference type="ARBA" id="ARBA00022801"/>
    </source>
</evidence>
<evidence type="ECO:0000313" key="7">
    <source>
        <dbReference type="Proteomes" id="UP000017840"/>
    </source>
</evidence>
<accession>V4GRF5</accession>
<sequence length="431" mass="43816">MVLVALLLSSAPGGASDVVVGGAGADGVRPVPATHDVPPPNASESSGLAARSAEPERVDGGVRVGVIGSSFDRSHAYFDGRVDAHRRVGDRLLAVEGGGEHDAAVAEVIADRSDSARLYLASVGHRPTPGEYDRAVEWLLDNDVSVIVDAGSYFPSTARGMARIATAAERAADSGAVFVTSAGNYAERHWRGTPAGAGWVSFDAAERTDAGGANGSESGVDTGAQGNRLGDGSTDGRVTLRLYWEGDADYDLYLYRDLPGRSDPVVGKSTRESGNAEAIDTTLPAGDYYVAVYARDPGRGAVDLFSASHTLEYTGTEGSAVAPATAEGVIAVGAVGADGRLEPYSSASDVNAVGGVSTDAAGRLSGTSAAAPLVAGTVIRMAESDAHGDLTSAEAERILRETADGASRRVDPRAAIASVGNVTTGGGRSGR</sequence>
<proteinExistence type="predicted"/>
<dbReference type="InterPro" id="IPR023828">
    <property type="entry name" value="Peptidase_S8_Ser-AS"/>
</dbReference>
<dbReference type="Gene3D" id="3.40.50.200">
    <property type="entry name" value="Peptidase S8/S53 domain"/>
    <property type="match status" value="2"/>
</dbReference>
<dbReference type="AlphaFoldDB" id="V4GRF5"/>
<dbReference type="STRING" id="1324957.K933_13022"/>
<evidence type="ECO:0000256" key="3">
    <source>
        <dbReference type="ARBA" id="ARBA00022825"/>
    </source>
</evidence>
<dbReference type="SUPFAM" id="SSF52743">
    <property type="entry name" value="Subtilisin-like"/>
    <property type="match status" value="1"/>
</dbReference>
<dbReference type="Proteomes" id="UP000017840">
    <property type="component" value="Unassembled WGS sequence"/>
</dbReference>
<feature type="region of interest" description="Disordered" evidence="4">
    <location>
        <begin position="27"/>
        <end position="57"/>
    </location>
</feature>
<protein>
    <submittedName>
        <fullName evidence="6">Peptidase S8 and S53 subtilisin kexin sedolisin</fullName>
    </submittedName>
</protein>
<dbReference type="EMBL" id="ASGZ01000053">
    <property type="protein sequence ID" value="ESP87641.1"/>
    <property type="molecule type" value="Genomic_DNA"/>
</dbReference>
<keyword evidence="2" id="KW-0378">Hydrolase</keyword>
<gene>
    <name evidence="6" type="ORF">K933_13022</name>
</gene>
<dbReference type="InterPro" id="IPR036852">
    <property type="entry name" value="Peptidase_S8/S53_dom_sf"/>
</dbReference>
<keyword evidence="3" id="KW-0720">Serine protease</keyword>
<feature type="domain" description="Peptidase S8/S53" evidence="5">
    <location>
        <begin position="319"/>
        <end position="407"/>
    </location>
</feature>
<dbReference type="Pfam" id="PF00082">
    <property type="entry name" value="Peptidase_S8"/>
    <property type="match status" value="1"/>
</dbReference>
<feature type="region of interest" description="Disordered" evidence="4">
    <location>
        <begin position="208"/>
        <end position="232"/>
    </location>
</feature>
<evidence type="ECO:0000256" key="1">
    <source>
        <dbReference type="ARBA" id="ARBA00022670"/>
    </source>
</evidence>
<evidence type="ECO:0000256" key="4">
    <source>
        <dbReference type="SAM" id="MobiDB-lite"/>
    </source>
</evidence>
<dbReference type="GO" id="GO:0006508">
    <property type="term" value="P:proteolysis"/>
    <property type="evidence" value="ECO:0007669"/>
    <property type="project" value="UniProtKB-KW"/>
</dbReference>
<dbReference type="PROSITE" id="PS00138">
    <property type="entry name" value="SUBTILASE_SER"/>
    <property type="match status" value="1"/>
</dbReference>
<evidence type="ECO:0000313" key="6">
    <source>
        <dbReference type="EMBL" id="ESP87641.1"/>
    </source>
</evidence>
<organism evidence="6 7">
    <name type="scientific">Candidatus Halobonum tyrrellensis G22</name>
    <dbReference type="NCBI Taxonomy" id="1324957"/>
    <lineage>
        <taxon>Archaea</taxon>
        <taxon>Methanobacteriati</taxon>
        <taxon>Methanobacteriota</taxon>
        <taxon>Stenosarchaea group</taxon>
        <taxon>Halobacteria</taxon>
        <taxon>Halobacteriales</taxon>
        <taxon>Haloferacaceae</taxon>
        <taxon>Candidatus Halobonum</taxon>
    </lineage>
</organism>